<protein>
    <recommendedName>
        <fullName evidence="1">DUF6843 domain-containing protein</fullName>
    </recommendedName>
</protein>
<reference evidence="2 3" key="1">
    <citation type="submission" date="2017-10" db="EMBL/GenBank/DDBJ databases">
        <title>Paenichitinophaga pekingensis gen. nov., sp. nov., isolated from activated sludge.</title>
        <authorList>
            <person name="Jin D."/>
            <person name="Kong X."/>
            <person name="Deng Y."/>
            <person name="Bai Z."/>
        </authorList>
    </citation>
    <scope>NUCLEOTIDE SEQUENCE [LARGE SCALE GENOMIC DNA]</scope>
    <source>
        <strain evidence="2 3">13</strain>
    </source>
</reference>
<keyword evidence="3" id="KW-1185">Reference proteome</keyword>
<gene>
    <name evidence="2" type="ORF">COR50_20680</name>
</gene>
<proteinExistence type="predicted"/>
<accession>A0A291QZM6</accession>
<evidence type="ECO:0000259" key="1">
    <source>
        <dbReference type="Pfam" id="PF20862"/>
    </source>
</evidence>
<dbReference type="AlphaFoldDB" id="A0A291QZM6"/>
<dbReference type="InterPro" id="IPR049293">
    <property type="entry name" value="DUF6843"/>
</dbReference>
<organism evidence="2 3">
    <name type="scientific">Chitinophaga caeni</name>
    <dbReference type="NCBI Taxonomy" id="2029983"/>
    <lineage>
        <taxon>Bacteria</taxon>
        <taxon>Pseudomonadati</taxon>
        <taxon>Bacteroidota</taxon>
        <taxon>Chitinophagia</taxon>
        <taxon>Chitinophagales</taxon>
        <taxon>Chitinophagaceae</taxon>
        <taxon>Chitinophaga</taxon>
    </lineage>
</organism>
<dbReference type="EMBL" id="CP023777">
    <property type="protein sequence ID" value="ATL49398.1"/>
    <property type="molecule type" value="Genomic_DNA"/>
</dbReference>
<dbReference type="Pfam" id="PF20862">
    <property type="entry name" value="DUF6843"/>
    <property type="match status" value="1"/>
</dbReference>
<sequence length="431" mass="48133">MAKSYPWNCPYSYAEGDVIRSIDLDGLEKYIIHQRSFAPWEFFGEIASGGQYKYSGDHRGFSILSDNMIKTKVSTAMTLDISAAKATLTVAKQFGNTIRYDGETGEALKTAPIVNPEVIMWNAQRNGSEVSVKARIEGQAPLAPFPILDPISSLIDQPIVWTGETSIDNHISDGYINVSYSLIGKGFPAFESFIEDAKGTKLFIGAYTSPAKSNILQALSGSELSLSRTFNTKISTDQDGNFNGVYTKDRNGNDVVVSPATYNAQISNASPARDLPGKKFLSMKISLWVIVVGLSFMLMSCDHTLHCEKHFIPSGYVGKVTVYFNQKNGQKQYDKDGCIVYSIPKDGKCLSALPIKQGTAYPNQTFTFFELVSKDSTNQIFEFYENEYLKDTIHNREKKYIFLLSSGYSEGNYNFEYYVDYGKAYKSHLHY</sequence>
<dbReference type="RefSeq" id="WP_098195765.1">
    <property type="nucleotide sequence ID" value="NZ_CP023777.1"/>
</dbReference>
<dbReference type="OrthoDB" id="682778at2"/>
<name>A0A291QZM6_9BACT</name>
<evidence type="ECO:0000313" key="3">
    <source>
        <dbReference type="Proteomes" id="UP000220133"/>
    </source>
</evidence>
<evidence type="ECO:0000313" key="2">
    <source>
        <dbReference type="EMBL" id="ATL49398.1"/>
    </source>
</evidence>
<feature type="domain" description="DUF6843" evidence="1">
    <location>
        <begin position="309"/>
        <end position="360"/>
    </location>
</feature>
<dbReference type="Proteomes" id="UP000220133">
    <property type="component" value="Chromosome"/>
</dbReference>
<dbReference type="KEGG" id="cbae:COR50_20680"/>